<dbReference type="PANTHER" id="PTHR43399">
    <property type="entry name" value="SUBTILISIN-RELATED"/>
    <property type="match status" value="1"/>
</dbReference>
<name>A0A165R3W1_9FLAO</name>
<sequence>MKKVITLSLLCFYVFSFAQNDSLIRDIITARSLQSDREVQVDLEKEHILRQEKVSRVIKERNIPYSYVSDLGVYSEIVDVYPDGRPLYYQGFNSRAAQIAKVPAIQKGGKFNLNLTGKNVLIGVFDATPVYKKHDEFKDRLNQIHIKSEVVSESAPLSERRNFQVAQEHATHVTGTILAKGLYLEAKGLAPGVRLYSYNWRNDEINMRDLAKKGALASNHSYGAVIISNGRLIIDQRLVGVYDWKAEGFDRVTFAFKNYLPVIAAGNNHKYANVLNDNQTEFNNLAGIATAKNTLVVGSLAQLSNSLDITDMTISPTSNYGPTRDFRIKPDIVAKGEGLYSTINDYSRTEDYILRTDRYTYLAGTSMASPVVTSLVALLQEWAVNAFNTPLRAASIKGLIIHTAYSLNKITDKESNTVKDLGKGPNAVYGWGAIDAEKAMTLLNNLSTNRSYLIENELVNKKTKKYIITNNYDNNEIEATLVWTDPASVFDNSLIAMSNSKPVLVNDLDMRLKTSDLTYLPWALNKDISNPIALEKDNDVDNVERITSKKLPKGESILTISHKGGIILGRQEYSLILSSKEPISIVEINTSKSGDSTTEEIVILPKEITDLDIGIWPNPVVNIANLDYDIQQLKVHELKIYDLNGRLIKVVNDVDKKALSLEDLTIGRYILNFMTSEGIIVKHIVKK</sequence>
<evidence type="ECO:0008006" key="12">
    <source>
        <dbReference type="Google" id="ProtNLM"/>
    </source>
</evidence>
<proteinExistence type="inferred from homology"/>
<dbReference type="Gene3D" id="3.40.50.200">
    <property type="entry name" value="Peptidase S8/S53 domain"/>
    <property type="match status" value="1"/>
</dbReference>
<accession>A0A165R3W1</accession>
<dbReference type="SUPFAM" id="SSF49785">
    <property type="entry name" value="Galactose-binding domain-like"/>
    <property type="match status" value="1"/>
</dbReference>
<keyword evidence="5" id="KW-0720">Serine protease</keyword>
<dbReference type="InterPro" id="IPR051048">
    <property type="entry name" value="Peptidase_S8/S53_subtilisin"/>
</dbReference>
<comment type="caution">
    <text evidence="6">Lacks conserved residue(s) required for the propagation of feature annotation.</text>
</comment>
<dbReference type="GO" id="GO:0006508">
    <property type="term" value="P:proteolysis"/>
    <property type="evidence" value="ECO:0007669"/>
    <property type="project" value="UniProtKB-KW"/>
</dbReference>
<feature type="chain" id="PRO_5007865525" description="Por secretion system C-terminal sorting domain-containing protein" evidence="7">
    <location>
        <begin position="19"/>
        <end position="687"/>
    </location>
</feature>
<evidence type="ECO:0000256" key="5">
    <source>
        <dbReference type="ARBA" id="ARBA00022825"/>
    </source>
</evidence>
<evidence type="ECO:0000256" key="4">
    <source>
        <dbReference type="ARBA" id="ARBA00022801"/>
    </source>
</evidence>
<dbReference type="Gene3D" id="2.60.120.380">
    <property type="match status" value="1"/>
</dbReference>
<feature type="domain" description="Secretion system C-terminal sorting" evidence="9">
    <location>
        <begin position="615"/>
        <end position="684"/>
    </location>
</feature>
<dbReference type="InterPro" id="IPR015500">
    <property type="entry name" value="Peptidase_S8_subtilisin-rel"/>
</dbReference>
<dbReference type="InterPro" id="IPR026444">
    <property type="entry name" value="Secre_tail"/>
</dbReference>
<evidence type="ECO:0000256" key="3">
    <source>
        <dbReference type="ARBA" id="ARBA00022729"/>
    </source>
</evidence>
<protein>
    <recommendedName>
        <fullName evidence="12">Por secretion system C-terminal sorting domain-containing protein</fullName>
    </recommendedName>
</protein>
<comment type="caution">
    <text evidence="10">The sequence shown here is derived from an EMBL/GenBank/DDBJ whole genome shotgun (WGS) entry which is preliminary data.</text>
</comment>
<comment type="similarity">
    <text evidence="1 6">Belongs to the peptidase S8 family.</text>
</comment>
<dbReference type="Proteomes" id="UP000076630">
    <property type="component" value="Unassembled WGS sequence"/>
</dbReference>
<dbReference type="PROSITE" id="PS51892">
    <property type="entry name" value="SUBTILASE"/>
    <property type="match status" value="1"/>
</dbReference>
<dbReference type="SUPFAM" id="SSF52743">
    <property type="entry name" value="Subtilisin-like"/>
    <property type="match status" value="1"/>
</dbReference>
<gene>
    <name evidence="10" type="ORF">AV926_12255</name>
</gene>
<dbReference type="Pfam" id="PF00082">
    <property type="entry name" value="Peptidase_S8"/>
    <property type="match status" value="1"/>
</dbReference>
<dbReference type="NCBIfam" id="TIGR04183">
    <property type="entry name" value="Por_Secre_tail"/>
    <property type="match status" value="1"/>
</dbReference>
<dbReference type="GO" id="GO:0004252">
    <property type="term" value="F:serine-type endopeptidase activity"/>
    <property type="evidence" value="ECO:0007669"/>
    <property type="project" value="InterPro"/>
</dbReference>
<dbReference type="CDD" id="cd04842">
    <property type="entry name" value="Peptidases_S8_Kp43_protease"/>
    <property type="match status" value="1"/>
</dbReference>
<dbReference type="InterPro" id="IPR036852">
    <property type="entry name" value="Peptidase_S8/S53_dom_sf"/>
</dbReference>
<dbReference type="InterPro" id="IPR008979">
    <property type="entry name" value="Galactose-bd-like_sf"/>
</dbReference>
<evidence type="ECO:0000313" key="11">
    <source>
        <dbReference type="Proteomes" id="UP000076630"/>
    </source>
</evidence>
<dbReference type="AlphaFoldDB" id="A0A165R3W1"/>
<dbReference type="Pfam" id="PF18962">
    <property type="entry name" value="Por_Secre_tail"/>
    <property type="match status" value="1"/>
</dbReference>
<reference evidence="10 11" key="1">
    <citation type="submission" date="2016-01" db="EMBL/GenBank/DDBJ databases">
        <title>Whole genome sequencing of Myroides marinus L41.</title>
        <authorList>
            <person name="Hong K.W."/>
        </authorList>
    </citation>
    <scope>NUCLEOTIDE SEQUENCE [LARGE SCALE GENOMIC DNA]</scope>
    <source>
        <strain evidence="10 11">L41</strain>
    </source>
</reference>
<dbReference type="PRINTS" id="PR00723">
    <property type="entry name" value="SUBTILISIN"/>
</dbReference>
<dbReference type="RefSeq" id="WP_038986764.1">
    <property type="nucleotide sequence ID" value="NZ_JACAJN010000032.1"/>
</dbReference>
<evidence type="ECO:0000259" key="8">
    <source>
        <dbReference type="Pfam" id="PF00082"/>
    </source>
</evidence>
<dbReference type="EMBL" id="LQNU01000064">
    <property type="protein sequence ID" value="KZE78462.1"/>
    <property type="molecule type" value="Genomic_DNA"/>
</dbReference>
<feature type="domain" description="Peptidase S8/S53" evidence="8">
    <location>
        <begin position="117"/>
        <end position="432"/>
    </location>
</feature>
<evidence type="ECO:0000256" key="6">
    <source>
        <dbReference type="PROSITE-ProRule" id="PRU01240"/>
    </source>
</evidence>
<dbReference type="InterPro" id="IPR034058">
    <property type="entry name" value="TagA/B/C/D_pept_dom"/>
</dbReference>
<keyword evidence="2" id="KW-0645">Protease</keyword>
<evidence type="ECO:0000259" key="9">
    <source>
        <dbReference type="Pfam" id="PF18962"/>
    </source>
</evidence>
<evidence type="ECO:0000256" key="2">
    <source>
        <dbReference type="ARBA" id="ARBA00022670"/>
    </source>
</evidence>
<keyword evidence="11" id="KW-1185">Reference proteome</keyword>
<evidence type="ECO:0000256" key="1">
    <source>
        <dbReference type="ARBA" id="ARBA00011073"/>
    </source>
</evidence>
<keyword evidence="3 7" id="KW-0732">Signal</keyword>
<dbReference type="OrthoDB" id="9792152at2"/>
<evidence type="ECO:0000313" key="10">
    <source>
        <dbReference type="EMBL" id="KZE78462.1"/>
    </source>
</evidence>
<dbReference type="InterPro" id="IPR000209">
    <property type="entry name" value="Peptidase_S8/S53_dom"/>
</dbReference>
<keyword evidence="4" id="KW-0378">Hydrolase</keyword>
<dbReference type="PANTHER" id="PTHR43399:SF4">
    <property type="entry name" value="CELL WALL-ASSOCIATED PROTEASE"/>
    <property type="match status" value="1"/>
</dbReference>
<feature type="signal peptide" evidence="7">
    <location>
        <begin position="1"/>
        <end position="18"/>
    </location>
</feature>
<organism evidence="10 11">
    <name type="scientific">Myroides marinus</name>
    <dbReference type="NCBI Taxonomy" id="703342"/>
    <lineage>
        <taxon>Bacteria</taxon>
        <taxon>Pseudomonadati</taxon>
        <taxon>Bacteroidota</taxon>
        <taxon>Flavobacteriia</taxon>
        <taxon>Flavobacteriales</taxon>
        <taxon>Flavobacteriaceae</taxon>
        <taxon>Myroides</taxon>
    </lineage>
</organism>
<evidence type="ECO:0000256" key="7">
    <source>
        <dbReference type="SAM" id="SignalP"/>
    </source>
</evidence>